<keyword evidence="1" id="KW-0812">Transmembrane</keyword>
<organism evidence="2 3">
    <name type="scientific">Oldenlandia corymbosa var. corymbosa</name>
    <dbReference type="NCBI Taxonomy" id="529605"/>
    <lineage>
        <taxon>Eukaryota</taxon>
        <taxon>Viridiplantae</taxon>
        <taxon>Streptophyta</taxon>
        <taxon>Embryophyta</taxon>
        <taxon>Tracheophyta</taxon>
        <taxon>Spermatophyta</taxon>
        <taxon>Magnoliopsida</taxon>
        <taxon>eudicotyledons</taxon>
        <taxon>Gunneridae</taxon>
        <taxon>Pentapetalae</taxon>
        <taxon>asterids</taxon>
        <taxon>lamiids</taxon>
        <taxon>Gentianales</taxon>
        <taxon>Rubiaceae</taxon>
        <taxon>Rubioideae</taxon>
        <taxon>Spermacoceae</taxon>
        <taxon>Hedyotis-Oldenlandia complex</taxon>
        <taxon>Oldenlandia</taxon>
    </lineage>
</organism>
<accession>A0AAV1D524</accession>
<dbReference type="AlphaFoldDB" id="A0AAV1D524"/>
<keyword evidence="3" id="KW-1185">Reference proteome</keyword>
<keyword evidence="1" id="KW-1133">Transmembrane helix</keyword>
<reference evidence="2" key="1">
    <citation type="submission" date="2023-03" db="EMBL/GenBank/DDBJ databases">
        <authorList>
            <person name="Julca I."/>
        </authorList>
    </citation>
    <scope>NUCLEOTIDE SEQUENCE</scope>
</reference>
<feature type="transmembrane region" description="Helical" evidence="1">
    <location>
        <begin position="6"/>
        <end position="29"/>
    </location>
</feature>
<sequence length="232" mass="24238">MIGFSLPIAALANILTITAATLSLIAQLAETRLMTVATLRVMPIIVTSIIVVAFAGFVSPIVALVEIVPAVVGSTKTMLVRTEPTPMITEPTWTLSIVEFATAYETGLTVKSHELIEAGSLSMIDAELILETMLFGYVVIAPVASALLLNHYSDAESVVSEPTGPVSLATGTASILTAQIVLSTDRLAETLLAMNRTAGYALVIGDSVVTAMIAVERSSSAAEIVGTHDQKP</sequence>
<feature type="transmembrane region" description="Helical" evidence="1">
    <location>
        <begin position="128"/>
        <end position="149"/>
    </location>
</feature>
<evidence type="ECO:0000313" key="2">
    <source>
        <dbReference type="EMBL" id="CAI9102986.1"/>
    </source>
</evidence>
<proteinExistence type="predicted"/>
<evidence type="ECO:0000313" key="3">
    <source>
        <dbReference type="Proteomes" id="UP001161247"/>
    </source>
</evidence>
<dbReference type="EMBL" id="OX459121">
    <property type="protein sequence ID" value="CAI9102986.1"/>
    <property type="molecule type" value="Genomic_DNA"/>
</dbReference>
<feature type="transmembrane region" description="Helical" evidence="1">
    <location>
        <begin position="41"/>
        <end position="65"/>
    </location>
</feature>
<name>A0AAV1D524_OLDCO</name>
<keyword evidence="1" id="KW-0472">Membrane</keyword>
<gene>
    <name evidence="2" type="ORF">OLC1_LOCUS12229</name>
</gene>
<evidence type="ECO:0000256" key="1">
    <source>
        <dbReference type="SAM" id="Phobius"/>
    </source>
</evidence>
<dbReference type="Proteomes" id="UP001161247">
    <property type="component" value="Chromosome 4"/>
</dbReference>
<protein>
    <submittedName>
        <fullName evidence="2">OLC1v1001392C1</fullName>
    </submittedName>
</protein>